<dbReference type="PANTHER" id="PTHR37955">
    <property type="entry name" value="TELLURITE RESISTANCE PROTEIN TEHA"/>
    <property type="match status" value="1"/>
</dbReference>
<dbReference type="InterPro" id="IPR038665">
    <property type="entry name" value="Voltage-dep_anion_channel_sf"/>
</dbReference>
<feature type="transmembrane region" description="Helical" evidence="5">
    <location>
        <begin position="164"/>
        <end position="185"/>
    </location>
</feature>
<evidence type="ECO:0000256" key="5">
    <source>
        <dbReference type="SAM" id="Phobius"/>
    </source>
</evidence>
<feature type="transmembrane region" description="Helical" evidence="5">
    <location>
        <begin position="74"/>
        <end position="91"/>
    </location>
</feature>
<feature type="transmembrane region" description="Helical" evidence="5">
    <location>
        <begin position="131"/>
        <end position="152"/>
    </location>
</feature>
<dbReference type="RefSeq" id="WP_280103354.1">
    <property type="nucleotide sequence ID" value="NZ_CP122959.1"/>
</dbReference>
<dbReference type="InterPro" id="IPR004695">
    <property type="entry name" value="SLAC1/Mae1/Ssu1/TehA"/>
</dbReference>
<proteinExistence type="predicted"/>
<dbReference type="CDD" id="cd09325">
    <property type="entry name" value="TDT_C4-dicarb_trans"/>
    <property type="match status" value="1"/>
</dbReference>
<evidence type="ECO:0000313" key="7">
    <source>
        <dbReference type="Proteomes" id="UP001179858"/>
    </source>
</evidence>
<reference evidence="6" key="1">
    <citation type="submission" date="2023-04" db="EMBL/GenBank/DDBJ databases">
        <title>Novel strain of Lactilactobacillus sakei and use thereof.</title>
        <authorList>
            <person name="Kim S.Y."/>
        </authorList>
    </citation>
    <scope>NUCLEOTIDE SEQUENCE</scope>
    <source>
        <strain evidence="6">HUP1</strain>
    </source>
</reference>
<protein>
    <submittedName>
        <fullName evidence="6">TDT family transporter</fullName>
    </submittedName>
</protein>
<evidence type="ECO:0000256" key="2">
    <source>
        <dbReference type="ARBA" id="ARBA00022692"/>
    </source>
</evidence>
<evidence type="ECO:0000313" key="6">
    <source>
        <dbReference type="EMBL" id="WGI20128.1"/>
    </source>
</evidence>
<name>A0AAF0GSF4_LATSK</name>
<feature type="transmembrane region" description="Helical" evidence="5">
    <location>
        <begin position="49"/>
        <end position="68"/>
    </location>
</feature>
<gene>
    <name evidence="6" type="ORF">QBD03_00760</name>
</gene>
<evidence type="ECO:0000256" key="4">
    <source>
        <dbReference type="ARBA" id="ARBA00023136"/>
    </source>
</evidence>
<dbReference type="GO" id="GO:0046583">
    <property type="term" value="F:monoatomic cation efflux transmembrane transporter activity"/>
    <property type="evidence" value="ECO:0007669"/>
    <property type="project" value="TreeGrafter"/>
</dbReference>
<dbReference type="GO" id="GO:0005886">
    <property type="term" value="C:plasma membrane"/>
    <property type="evidence" value="ECO:0007669"/>
    <property type="project" value="TreeGrafter"/>
</dbReference>
<dbReference type="Gene3D" id="1.50.10.150">
    <property type="entry name" value="Voltage-dependent anion channel"/>
    <property type="match status" value="1"/>
</dbReference>
<keyword evidence="3 5" id="KW-1133">Transmembrane helix</keyword>
<keyword evidence="4 5" id="KW-0472">Membrane</keyword>
<sequence length="233" mass="26754">MLICTFLKRLVPMFYLWLMAVGLHSILMLYSAVVHILPDKLKFANIYPSWFITFVGIGVISNTAKIFALTLGKIMIWVALALYFILLPVILKRISQYRQMKEGTWPLITILAAPGSLCLSGYLTVITDKSLPFIIFLVILSQTLYFAILYFFKTMLKVKFYPSYGAFTFPMVITATAMSKTYQLFADNPAIAELIRVLMVFETWVAVLIVCYVLICYLNYFVQQVKYQGHRLV</sequence>
<evidence type="ECO:0000256" key="1">
    <source>
        <dbReference type="ARBA" id="ARBA00004141"/>
    </source>
</evidence>
<evidence type="ECO:0000256" key="3">
    <source>
        <dbReference type="ARBA" id="ARBA00022989"/>
    </source>
</evidence>
<accession>A0AAF0GSF4</accession>
<dbReference type="InterPro" id="IPR052951">
    <property type="entry name" value="Tellurite_res_ion_channel"/>
</dbReference>
<dbReference type="PANTHER" id="PTHR37955:SF1">
    <property type="entry name" value="DEP DOMAIN-CONTAINING PROTEIN"/>
    <property type="match status" value="1"/>
</dbReference>
<dbReference type="EMBL" id="CP122959">
    <property type="protein sequence ID" value="WGI20128.1"/>
    <property type="molecule type" value="Genomic_DNA"/>
</dbReference>
<keyword evidence="2 5" id="KW-0812">Transmembrane</keyword>
<organism evidence="6 7">
    <name type="scientific">Latilactobacillus sakei</name>
    <name type="common">Lactobacillus sakei</name>
    <dbReference type="NCBI Taxonomy" id="1599"/>
    <lineage>
        <taxon>Bacteria</taxon>
        <taxon>Bacillati</taxon>
        <taxon>Bacillota</taxon>
        <taxon>Bacilli</taxon>
        <taxon>Lactobacillales</taxon>
        <taxon>Lactobacillaceae</taxon>
        <taxon>Latilactobacillus</taxon>
    </lineage>
</organism>
<feature type="transmembrane region" description="Helical" evidence="5">
    <location>
        <begin position="15"/>
        <end position="37"/>
    </location>
</feature>
<feature type="transmembrane region" description="Helical" evidence="5">
    <location>
        <begin position="103"/>
        <end position="125"/>
    </location>
</feature>
<comment type="subcellular location">
    <subcellularLocation>
        <location evidence="1">Membrane</location>
        <topology evidence="1">Multi-pass membrane protein</topology>
    </subcellularLocation>
</comment>
<feature type="transmembrane region" description="Helical" evidence="5">
    <location>
        <begin position="197"/>
        <end position="222"/>
    </location>
</feature>
<dbReference type="AlphaFoldDB" id="A0AAF0GSF4"/>
<dbReference type="Proteomes" id="UP001179858">
    <property type="component" value="Chromosome"/>
</dbReference>
<dbReference type="Pfam" id="PF03595">
    <property type="entry name" value="SLAC1"/>
    <property type="match status" value="1"/>
</dbReference>